<protein>
    <recommendedName>
        <fullName evidence="4">DUF4291 domain-containing protein</fullName>
    </recommendedName>
</protein>
<reference evidence="2 3" key="1">
    <citation type="submission" date="2024-05" db="EMBL/GenBank/DDBJ databases">
        <authorList>
            <person name="Wallberg A."/>
        </authorList>
    </citation>
    <scope>NUCLEOTIDE SEQUENCE [LARGE SCALE GENOMIC DNA]</scope>
</reference>
<dbReference type="PANTHER" id="PTHR38567">
    <property type="entry name" value="DUF4291 DOMAIN-CONTAINING PROTEIN"/>
    <property type="match status" value="1"/>
</dbReference>
<keyword evidence="3" id="KW-1185">Reference proteome</keyword>
<evidence type="ECO:0008006" key="4">
    <source>
        <dbReference type="Google" id="ProtNLM"/>
    </source>
</evidence>
<dbReference type="EMBL" id="CAXKWB010177586">
    <property type="protein sequence ID" value="CAL4253047.1"/>
    <property type="molecule type" value="Genomic_DNA"/>
</dbReference>
<sequence>MAMQTTNMSKPSLDVTSSTESWQQQTIRWPAKGRVILAHHDDQHIVVYQAFRSEIAEWAVKHQLFGGPHWSPHRMTWTKTNFLWMMYRCGWATKDDRQSNVLAITITRDAFETLLGNAWNHSWSQGSGIYKSKEEWLSTKPPKKEGVRVQWDPDHDPVGKSQQRKAIQIGIAPDMVEKVWNTTHCIKHIQDITDFVKKQRVKRSRADAHTDSASWMMDETFMLPKETVYIVKDKTLIDRLQITSV</sequence>
<accession>A0AAV2SY78</accession>
<dbReference type="Proteomes" id="UP001497623">
    <property type="component" value="Unassembled WGS sequence"/>
</dbReference>
<name>A0AAV2SY78_MEGNR</name>
<dbReference type="AlphaFoldDB" id="A0AAV2SY78"/>
<proteinExistence type="predicted"/>
<dbReference type="PANTHER" id="PTHR38567:SF1">
    <property type="entry name" value="DUF4291 DOMAIN-CONTAINING PROTEIN"/>
    <property type="match status" value="1"/>
</dbReference>
<dbReference type="Pfam" id="PF14124">
    <property type="entry name" value="DUF4291"/>
    <property type="match status" value="1"/>
</dbReference>
<evidence type="ECO:0000313" key="3">
    <source>
        <dbReference type="Proteomes" id="UP001497623"/>
    </source>
</evidence>
<feature type="compositionally biased region" description="Basic and acidic residues" evidence="1">
    <location>
        <begin position="141"/>
        <end position="158"/>
    </location>
</feature>
<evidence type="ECO:0000313" key="2">
    <source>
        <dbReference type="EMBL" id="CAL4253047.1"/>
    </source>
</evidence>
<organism evidence="2 3">
    <name type="scientific">Meganyctiphanes norvegica</name>
    <name type="common">Northern krill</name>
    <name type="synonym">Thysanopoda norvegica</name>
    <dbReference type="NCBI Taxonomy" id="48144"/>
    <lineage>
        <taxon>Eukaryota</taxon>
        <taxon>Metazoa</taxon>
        <taxon>Ecdysozoa</taxon>
        <taxon>Arthropoda</taxon>
        <taxon>Crustacea</taxon>
        <taxon>Multicrustacea</taxon>
        <taxon>Malacostraca</taxon>
        <taxon>Eumalacostraca</taxon>
        <taxon>Eucarida</taxon>
        <taxon>Euphausiacea</taxon>
        <taxon>Euphausiidae</taxon>
        <taxon>Meganyctiphanes</taxon>
    </lineage>
</organism>
<dbReference type="InterPro" id="IPR025633">
    <property type="entry name" value="DUF4291"/>
</dbReference>
<gene>
    <name evidence="2" type="ORF">MNOR_LOCUS41896</name>
</gene>
<feature type="region of interest" description="Disordered" evidence="1">
    <location>
        <begin position="141"/>
        <end position="164"/>
    </location>
</feature>
<comment type="caution">
    <text evidence="2">The sequence shown here is derived from an EMBL/GenBank/DDBJ whole genome shotgun (WGS) entry which is preliminary data.</text>
</comment>
<evidence type="ECO:0000256" key="1">
    <source>
        <dbReference type="SAM" id="MobiDB-lite"/>
    </source>
</evidence>